<evidence type="ECO:0000256" key="10">
    <source>
        <dbReference type="SAM" id="Coils"/>
    </source>
</evidence>
<dbReference type="InterPro" id="IPR013727">
    <property type="entry name" value="2CSK_N"/>
</dbReference>
<proteinExistence type="predicted"/>
<feature type="domain" description="Histidine kinase" evidence="12">
    <location>
        <begin position="249"/>
        <end position="464"/>
    </location>
</feature>
<dbReference type="RefSeq" id="WP_098738216.1">
    <property type="nucleotide sequence ID" value="NZ_PDKW01000042.1"/>
</dbReference>
<evidence type="ECO:0000256" key="4">
    <source>
        <dbReference type="ARBA" id="ARBA00022553"/>
    </source>
</evidence>
<dbReference type="CDD" id="cd00075">
    <property type="entry name" value="HATPase"/>
    <property type="match status" value="1"/>
</dbReference>
<dbReference type="InterPro" id="IPR005467">
    <property type="entry name" value="His_kinase_dom"/>
</dbReference>
<dbReference type="Gene3D" id="3.30.565.10">
    <property type="entry name" value="Histidine kinase-like ATPase, C-terminal domain"/>
    <property type="match status" value="1"/>
</dbReference>
<dbReference type="PANTHER" id="PTHR45436:SF1">
    <property type="entry name" value="SENSOR PROTEIN QSEC"/>
    <property type="match status" value="1"/>
</dbReference>
<dbReference type="InterPro" id="IPR050428">
    <property type="entry name" value="TCS_sensor_his_kinase"/>
</dbReference>
<evidence type="ECO:0000313" key="14">
    <source>
        <dbReference type="Proteomes" id="UP000225379"/>
    </source>
</evidence>
<feature type="transmembrane region" description="Helical" evidence="11">
    <location>
        <begin position="21"/>
        <end position="40"/>
    </location>
</feature>
<evidence type="ECO:0000256" key="3">
    <source>
        <dbReference type="ARBA" id="ARBA00012438"/>
    </source>
</evidence>
<dbReference type="Proteomes" id="UP000225379">
    <property type="component" value="Unassembled WGS sequence"/>
</dbReference>
<dbReference type="PROSITE" id="PS50109">
    <property type="entry name" value="HIS_KIN"/>
    <property type="match status" value="1"/>
</dbReference>
<comment type="subcellular location">
    <subcellularLocation>
        <location evidence="2">Membrane</location>
    </subcellularLocation>
</comment>
<dbReference type="GO" id="GO:0000155">
    <property type="term" value="F:phosphorelay sensor kinase activity"/>
    <property type="evidence" value="ECO:0007669"/>
    <property type="project" value="InterPro"/>
</dbReference>
<protein>
    <recommendedName>
        <fullName evidence="3">histidine kinase</fullName>
        <ecNumber evidence="3">2.7.13.3</ecNumber>
    </recommendedName>
</protein>
<dbReference type="CDD" id="cd00082">
    <property type="entry name" value="HisKA"/>
    <property type="match status" value="1"/>
</dbReference>
<dbReference type="InterPro" id="IPR003594">
    <property type="entry name" value="HATPase_dom"/>
</dbReference>
<keyword evidence="10" id="KW-0175">Coiled coil</keyword>
<keyword evidence="6 11" id="KW-0812">Transmembrane</keyword>
<dbReference type="Gene3D" id="3.40.190.10">
    <property type="entry name" value="Periplasmic binding protein-like II"/>
    <property type="match status" value="2"/>
</dbReference>
<feature type="coiled-coil region" evidence="10">
    <location>
        <begin position="258"/>
        <end position="294"/>
    </location>
</feature>
<keyword evidence="9 11" id="KW-0472">Membrane</keyword>
<dbReference type="AlphaFoldDB" id="A0A2B8BD82"/>
<dbReference type="InterPro" id="IPR036890">
    <property type="entry name" value="HATPase_C_sf"/>
</dbReference>
<keyword evidence="14" id="KW-1185">Reference proteome</keyword>
<comment type="caution">
    <text evidence="13">The sequence shown here is derived from an EMBL/GenBank/DDBJ whole genome shotgun (WGS) entry which is preliminary data.</text>
</comment>
<dbReference type="SMART" id="SM00387">
    <property type="entry name" value="HATPase_c"/>
    <property type="match status" value="1"/>
</dbReference>
<dbReference type="EMBL" id="PDKW01000042">
    <property type="protein sequence ID" value="PGH55498.1"/>
    <property type="molecule type" value="Genomic_DNA"/>
</dbReference>
<name>A0A2B8BD82_9PROT</name>
<dbReference type="SUPFAM" id="SSF53850">
    <property type="entry name" value="Periplasmic binding protein-like II"/>
    <property type="match status" value="1"/>
</dbReference>
<evidence type="ECO:0000256" key="9">
    <source>
        <dbReference type="ARBA" id="ARBA00023136"/>
    </source>
</evidence>
<evidence type="ECO:0000259" key="12">
    <source>
        <dbReference type="PROSITE" id="PS50109"/>
    </source>
</evidence>
<dbReference type="SUPFAM" id="SSF55874">
    <property type="entry name" value="ATPase domain of HSP90 chaperone/DNA topoisomerase II/histidine kinase"/>
    <property type="match status" value="1"/>
</dbReference>
<evidence type="ECO:0000256" key="5">
    <source>
        <dbReference type="ARBA" id="ARBA00022679"/>
    </source>
</evidence>
<keyword evidence="7 13" id="KW-0418">Kinase</keyword>
<dbReference type="SUPFAM" id="SSF47384">
    <property type="entry name" value="Homodimeric domain of signal transducing histidine kinase"/>
    <property type="match status" value="1"/>
</dbReference>
<dbReference type="Pfam" id="PF02518">
    <property type="entry name" value="HATPase_c"/>
    <property type="match status" value="1"/>
</dbReference>
<feature type="transmembrane region" description="Helical" evidence="11">
    <location>
        <begin position="170"/>
        <end position="189"/>
    </location>
</feature>
<sequence>MPNEGRAVAGGSLRRRLLTRMFVVLGVVTLILFLFVRTYAREAADSAYDQLLSASALSIADAVRVENGAITVDLPYSSLSVLGTARHDRVFYKVMAPGGLIVTGYEDLPGATVHDDTPVFQNAVYSDAPVRIAVTGRFISGVARSGWVTVVVAQTREARDLLASRLVANSFAPIAFAVVVGALLLWFGVRQALAPLGLLESLIRARPPQDFSPIDAPVPTEVGQLLAAINQLMIRFKANLDSTQSFLADAAHQIRTPLAALRSQAELARREADVERLRNRVERIHRNAVEASELTTQLLNHATVVHRAEAVQPQVVDLDALLRQIVQQMAGRPDAPPIALAREPAEGDALLHGDPVTLREALTNLLDNAVKYGGANPIEVLVRPGTGDFGPLVEIADRGPGIPDGEKSKVFERFSRGRLSKGIAGSGLGLSIAAAVAEAHNAALSLLDRPGGGLVVRLEFPAPAQPGEGTANGVPAGRRLLPLILFLLLAGALTLTAAGPAWALEPVVYPASASPTPAGGTERLRIDAATDRPAIEPLIRDFQRENPTVTIEFREMNTGELYDSVVKRAAGDVPDLVISSASGLQVKLVNDGHARRYSSPATEALPDWANWRSAAFGFTQEPAAIVYNRDLVPAEDVPRSREDLIHLLRDRKERYRGRVVTYNVEESGIGYLFATQDSVLTSQFWQLADALGENQARQMCCTSDMVDAIERGETYIGYNLLGSYARERQIRGAPIGIVLPSDYTLVMTRVALIPQRASAPDLAGRFIDYLLSERGQSVVAGSTAFYSIQPTVGGPMSATHLQEEMRGPTQRIGLGPALLVYMDHLKRARFLQQWKAFLHQP</sequence>
<dbReference type="InterPro" id="IPR004358">
    <property type="entry name" value="Sig_transdc_His_kin-like_C"/>
</dbReference>
<evidence type="ECO:0000256" key="7">
    <source>
        <dbReference type="ARBA" id="ARBA00022777"/>
    </source>
</evidence>
<dbReference type="GO" id="GO:0005886">
    <property type="term" value="C:plasma membrane"/>
    <property type="evidence" value="ECO:0007669"/>
    <property type="project" value="TreeGrafter"/>
</dbReference>
<dbReference type="Pfam" id="PF00512">
    <property type="entry name" value="HisKA"/>
    <property type="match status" value="1"/>
</dbReference>
<dbReference type="InterPro" id="IPR003661">
    <property type="entry name" value="HisK_dim/P_dom"/>
</dbReference>
<dbReference type="PANTHER" id="PTHR45436">
    <property type="entry name" value="SENSOR HISTIDINE KINASE YKOH"/>
    <property type="match status" value="1"/>
</dbReference>
<evidence type="ECO:0000256" key="6">
    <source>
        <dbReference type="ARBA" id="ARBA00022692"/>
    </source>
</evidence>
<organism evidence="13 14">
    <name type="scientific">Azospirillum palustre</name>
    <dbReference type="NCBI Taxonomy" id="2044885"/>
    <lineage>
        <taxon>Bacteria</taxon>
        <taxon>Pseudomonadati</taxon>
        <taxon>Pseudomonadota</taxon>
        <taxon>Alphaproteobacteria</taxon>
        <taxon>Rhodospirillales</taxon>
        <taxon>Azospirillaceae</taxon>
        <taxon>Azospirillum</taxon>
    </lineage>
</organism>
<dbReference type="EC" id="2.7.13.3" evidence="3"/>
<evidence type="ECO:0000256" key="8">
    <source>
        <dbReference type="ARBA" id="ARBA00022989"/>
    </source>
</evidence>
<dbReference type="OrthoDB" id="8673316at2"/>
<evidence type="ECO:0000313" key="13">
    <source>
        <dbReference type="EMBL" id="PGH55498.1"/>
    </source>
</evidence>
<dbReference type="SMART" id="SM00388">
    <property type="entry name" value="HisKA"/>
    <property type="match status" value="1"/>
</dbReference>
<keyword evidence="5" id="KW-0808">Transferase</keyword>
<dbReference type="Gene3D" id="1.10.287.130">
    <property type="match status" value="1"/>
</dbReference>
<dbReference type="PRINTS" id="PR00344">
    <property type="entry name" value="BCTRLSENSOR"/>
</dbReference>
<dbReference type="Pfam" id="PF08521">
    <property type="entry name" value="2CSK_N"/>
    <property type="match status" value="1"/>
</dbReference>
<dbReference type="InterPro" id="IPR036097">
    <property type="entry name" value="HisK_dim/P_sf"/>
</dbReference>
<comment type="catalytic activity">
    <reaction evidence="1">
        <text>ATP + protein L-histidine = ADP + protein N-phospho-L-histidine.</text>
        <dbReference type="EC" id="2.7.13.3"/>
    </reaction>
</comment>
<reference evidence="14" key="1">
    <citation type="submission" date="2017-10" db="EMBL/GenBank/DDBJ databases">
        <authorList>
            <person name="Kravchenko I.K."/>
            <person name="Grouzdev D.S."/>
        </authorList>
    </citation>
    <scope>NUCLEOTIDE SEQUENCE [LARGE SCALE GENOMIC DNA]</scope>
    <source>
        <strain evidence="14">B2</strain>
    </source>
</reference>
<keyword evidence="8 11" id="KW-1133">Transmembrane helix</keyword>
<evidence type="ECO:0000256" key="11">
    <source>
        <dbReference type="SAM" id="Phobius"/>
    </source>
</evidence>
<gene>
    <name evidence="13" type="ORF">CRT60_19565</name>
</gene>
<evidence type="ECO:0000256" key="2">
    <source>
        <dbReference type="ARBA" id="ARBA00004370"/>
    </source>
</evidence>
<dbReference type="Pfam" id="PF13531">
    <property type="entry name" value="SBP_bac_11"/>
    <property type="match status" value="1"/>
</dbReference>
<evidence type="ECO:0000256" key="1">
    <source>
        <dbReference type="ARBA" id="ARBA00000085"/>
    </source>
</evidence>
<keyword evidence="4" id="KW-0597">Phosphoprotein</keyword>
<accession>A0A2B8BD82</accession>